<gene>
    <name evidence="6" type="ORF">LITE_LOCUS9100</name>
</gene>
<name>A0AAV0IFZ0_9ROSI</name>
<keyword evidence="1" id="KW-0805">Transcription regulation</keyword>
<keyword evidence="2" id="KW-0238">DNA-binding</keyword>
<feature type="domain" description="NAC" evidence="5">
    <location>
        <begin position="1"/>
        <end position="39"/>
    </location>
</feature>
<evidence type="ECO:0000256" key="4">
    <source>
        <dbReference type="ARBA" id="ARBA00023242"/>
    </source>
</evidence>
<dbReference type="GO" id="GO:0003677">
    <property type="term" value="F:DNA binding"/>
    <property type="evidence" value="ECO:0007669"/>
    <property type="project" value="UniProtKB-KW"/>
</dbReference>
<keyword evidence="7" id="KW-1185">Reference proteome</keyword>
<evidence type="ECO:0000256" key="3">
    <source>
        <dbReference type="ARBA" id="ARBA00023163"/>
    </source>
</evidence>
<keyword evidence="4" id="KW-0539">Nucleus</keyword>
<dbReference type="Pfam" id="PF02365">
    <property type="entry name" value="NAM"/>
    <property type="match status" value="1"/>
</dbReference>
<evidence type="ECO:0000313" key="7">
    <source>
        <dbReference type="Proteomes" id="UP001154282"/>
    </source>
</evidence>
<organism evidence="6 7">
    <name type="scientific">Linum tenue</name>
    <dbReference type="NCBI Taxonomy" id="586396"/>
    <lineage>
        <taxon>Eukaryota</taxon>
        <taxon>Viridiplantae</taxon>
        <taxon>Streptophyta</taxon>
        <taxon>Embryophyta</taxon>
        <taxon>Tracheophyta</taxon>
        <taxon>Spermatophyta</taxon>
        <taxon>Magnoliopsida</taxon>
        <taxon>eudicotyledons</taxon>
        <taxon>Gunneridae</taxon>
        <taxon>Pentapetalae</taxon>
        <taxon>rosids</taxon>
        <taxon>fabids</taxon>
        <taxon>Malpighiales</taxon>
        <taxon>Linaceae</taxon>
        <taxon>Linum</taxon>
    </lineage>
</organism>
<dbReference type="Gene3D" id="2.170.150.80">
    <property type="entry name" value="NAC domain"/>
    <property type="match status" value="1"/>
</dbReference>
<evidence type="ECO:0000259" key="5">
    <source>
        <dbReference type="PROSITE" id="PS51005"/>
    </source>
</evidence>
<dbReference type="PANTHER" id="PTHR31744:SF211">
    <property type="entry name" value="OS04G0691300 PROTEIN"/>
    <property type="match status" value="1"/>
</dbReference>
<dbReference type="Proteomes" id="UP001154282">
    <property type="component" value="Unassembled WGS sequence"/>
</dbReference>
<proteinExistence type="predicted"/>
<protein>
    <recommendedName>
        <fullName evidence="5">NAC domain-containing protein</fullName>
    </recommendedName>
</protein>
<dbReference type="InterPro" id="IPR003441">
    <property type="entry name" value="NAC-dom"/>
</dbReference>
<dbReference type="PROSITE" id="PS51005">
    <property type="entry name" value="NAC"/>
    <property type="match status" value="1"/>
</dbReference>
<dbReference type="GO" id="GO:0006355">
    <property type="term" value="P:regulation of DNA-templated transcription"/>
    <property type="evidence" value="ECO:0007669"/>
    <property type="project" value="InterPro"/>
</dbReference>
<comment type="caution">
    <text evidence="6">The sequence shown here is derived from an EMBL/GenBank/DDBJ whole genome shotgun (WGS) entry which is preliminary data.</text>
</comment>
<dbReference type="InterPro" id="IPR036093">
    <property type="entry name" value="NAC_dom_sf"/>
</dbReference>
<evidence type="ECO:0000256" key="1">
    <source>
        <dbReference type="ARBA" id="ARBA00023015"/>
    </source>
</evidence>
<dbReference type="AlphaFoldDB" id="A0AAV0IFZ0"/>
<evidence type="ECO:0000313" key="6">
    <source>
        <dbReference type="EMBL" id="CAI0396402.1"/>
    </source>
</evidence>
<sequence length="39" mass="4689">MRKTLVFYRGRAPNGRKTDWIMHEYRLQTSQNAPTQVHT</sequence>
<keyword evidence="3" id="KW-0804">Transcription</keyword>
<dbReference type="PANTHER" id="PTHR31744">
    <property type="entry name" value="PROTEIN CUP-SHAPED COTYLEDON 2-RELATED"/>
    <property type="match status" value="1"/>
</dbReference>
<accession>A0AAV0IFZ0</accession>
<reference evidence="6" key="1">
    <citation type="submission" date="2022-08" db="EMBL/GenBank/DDBJ databases">
        <authorList>
            <person name="Gutierrez-Valencia J."/>
        </authorList>
    </citation>
    <scope>NUCLEOTIDE SEQUENCE</scope>
</reference>
<dbReference type="SUPFAM" id="SSF101941">
    <property type="entry name" value="NAC domain"/>
    <property type="match status" value="1"/>
</dbReference>
<evidence type="ECO:0000256" key="2">
    <source>
        <dbReference type="ARBA" id="ARBA00023125"/>
    </source>
</evidence>
<dbReference type="EMBL" id="CAMGYJ010000003">
    <property type="protein sequence ID" value="CAI0396402.1"/>
    <property type="molecule type" value="Genomic_DNA"/>
</dbReference>